<accession>A0ABR2K7A9</accession>
<organism evidence="1 2">
    <name type="scientific">Tritrichomonas musculus</name>
    <dbReference type="NCBI Taxonomy" id="1915356"/>
    <lineage>
        <taxon>Eukaryota</taxon>
        <taxon>Metamonada</taxon>
        <taxon>Parabasalia</taxon>
        <taxon>Tritrichomonadida</taxon>
        <taxon>Tritrichomonadidae</taxon>
        <taxon>Tritrichomonas</taxon>
    </lineage>
</organism>
<dbReference type="InterPro" id="IPR026906">
    <property type="entry name" value="LRR_5"/>
</dbReference>
<dbReference type="PANTHER" id="PTHR45661">
    <property type="entry name" value="SURFACE ANTIGEN"/>
    <property type="match status" value="1"/>
</dbReference>
<proteinExistence type="predicted"/>
<dbReference type="InterPro" id="IPR036770">
    <property type="entry name" value="Ankyrin_rpt-contain_sf"/>
</dbReference>
<dbReference type="Gene3D" id="3.80.10.10">
    <property type="entry name" value="Ribonuclease Inhibitor"/>
    <property type="match status" value="2"/>
</dbReference>
<reference evidence="1 2" key="1">
    <citation type="submission" date="2024-04" db="EMBL/GenBank/DDBJ databases">
        <title>Tritrichomonas musculus Genome.</title>
        <authorList>
            <person name="Alves-Ferreira E."/>
            <person name="Grigg M."/>
            <person name="Lorenzi H."/>
            <person name="Galac M."/>
        </authorList>
    </citation>
    <scope>NUCLEOTIDE SEQUENCE [LARGE SCALE GENOMIC DNA]</scope>
    <source>
        <strain evidence="1 2">EAF2021</strain>
    </source>
</reference>
<dbReference type="InterPro" id="IPR032675">
    <property type="entry name" value="LRR_dom_sf"/>
</dbReference>
<gene>
    <name evidence="1" type="ORF">M9Y10_042222</name>
</gene>
<dbReference type="SUPFAM" id="SSF52058">
    <property type="entry name" value="L domain-like"/>
    <property type="match status" value="2"/>
</dbReference>
<dbReference type="Proteomes" id="UP001470230">
    <property type="component" value="Unassembled WGS sequence"/>
</dbReference>
<evidence type="ECO:0000313" key="2">
    <source>
        <dbReference type="Proteomes" id="UP001470230"/>
    </source>
</evidence>
<name>A0ABR2K7A9_9EUKA</name>
<dbReference type="PANTHER" id="PTHR45661:SF3">
    <property type="entry name" value="IG-LIKE DOMAIN-CONTAINING PROTEIN"/>
    <property type="match status" value="1"/>
</dbReference>
<evidence type="ECO:0000313" key="1">
    <source>
        <dbReference type="EMBL" id="KAK8886753.1"/>
    </source>
</evidence>
<dbReference type="Pfam" id="PF13306">
    <property type="entry name" value="LRR_5"/>
    <property type="match status" value="2"/>
</dbReference>
<protein>
    <submittedName>
        <fullName evidence="1">Uncharacterized protein</fullName>
    </submittedName>
</protein>
<keyword evidence="2" id="KW-1185">Reference proteome</keyword>
<dbReference type="InterPro" id="IPR053139">
    <property type="entry name" value="Surface_bspA-like"/>
</dbReference>
<sequence length="777" mass="90707">MNFLSACIGKDEENYLLSKKDLQRSLIDFVEDNSNFNDFKKKIYDQGQKILDSYQELKSLLYLFANVMNNHYRLPGFFEKFEALLLFLGSKSLLKKFSNKELFNIFKSNKRILLFLFKNNIITLTKEIANSMLKLKYYNAKYPHYFLPEIDDYIDSKFRENIKKESQILLMNDSRNRNTIEYFEEKRNCGKNDQYISELIQNDLIEEFVIYTSRLNLSLKTEKIRPSIFETNSFLIERTPSLIEYSAFYGSIQILRYLFLNKVELTPSIWIYAIHSNNPEIIHFVEENLKISDPFYYRYCLCESIKCHHLEISCYIIDNLIQEQADETMSYFDYNEFDWDPSLTSIKYYNYINFPDDLNDQVIIHYLCLFDYSSIIKKGFQTKTIILDSTKQKKLETLKKSAKRGNVKIVEYLLREGAEEKIESNLFKNCVVLKKFNIPFNIKTIEEYAFSGCLSLEKVTFDEHSQLETIGNYAFSNCSELKTFSMPPTVRSIGFHSFDRCESITEMVLPPSLKRIEEATFIECKSLTKIDLPSSLLFIGKYAFFNCRKLEIINIPFSLEFIDDYVFYGCLSLTKIFLDSEHIWSLNRFTFCCCSKLNEIKLPPKLIYIRDNAFCGCSEIERIHIPPSVNSIGIFAFFGCSKLKEINVPSGVTALPTYVFYNCVSLEEIAIPASVEIIDDNCFENCSSLKKILFSDNSNLKIIGKECFKGCSSIEQIKIPSSVVEIKKFAFEECSSLIEISISCSVKFIDMIGINNEVKIRRVYFFSSFFVSEKFIS</sequence>
<dbReference type="SUPFAM" id="SSF48403">
    <property type="entry name" value="Ankyrin repeat"/>
    <property type="match status" value="1"/>
</dbReference>
<dbReference type="EMBL" id="JAPFFF010000007">
    <property type="protein sequence ID" value="KAK8886753.1"/>
    <property type="molecule type" value="Genomic_DNA"/>
</dbReference>
<comment type="caution">
    <text evidence="1">The sequence shown here is derived from an EMBL/GenBank/DDBJ whole genome shotgun (WGS) entry which is preliminary data.</text>
</comment>